<organism evidence="3 5">
    <name type="scientific">Phytophthora rubi</name>
    <dbReference type="NCBI Taxonomy" id="129364"/>
    <lineage>
        <taxon>Eukaryota</taxon>
        <taxon>Sar</taxon>
        <taxon>Stramenopiles</taxon>
        <taxon>Oomycota</taxon>
        <taxon>Peronosporomycetes</taxon>
        <taxon>Peronosporales</taxon>
        <taxon>Peronosporaceae</taxon>
        <taxon>Phytophthora</taxon>
    </lineage>
</organism>
<name>A0A6A3M7L2_9STRA</name>
<accession>A0A6A3M7L2</accession>
<evidence type="ECO:0000313" key="6">
    <source>
        <dbReference type="Proteomes" id="UP000434957"/>
    </source>
</evidence>
<protein>
    <submittedName>
        <fullName evidence="3">Uncharacterized protein</fullName>
    </submittedName>
</protein>
<evidence type="ECO:0000313" key="4">
    <source>
        <dbReference type="EMBL" id="KAE9334722.1"/>
    </source>
</evidence>
<feature type="region of interest" description="Disordered" evidence="1">
    <location>
        <begin position="1"/>
        <end position="22"/>
    </location>
</feature>
<reference evidence="5 7" key="1">
    <citation type="submission" date="2018-09" db="EMBL/GenBank/DDBJ databases">
        <title>Genomic investigation of the strawberry pathogen Phytophthora fragariae indicates pathogenicity is determined by transcriptional variation in three key races.</title>
        <authorList>
            <person name="Adams T.M."/>
            <person name="Armitage A.D."/>
            <person name="Sobczyk M.K."/>
            <person name="Bates H.J."/>
            <person name="Dunwell J.M."/>
            <person name="Nellist C.F."/>
            <person name="Harrison R.J."/>
        </authorList>
    </citation>
    <scope>NUCLEOTIDE SEQUENCE [LARGE SCALE GENOMIC DNA]</scope>
    <source>
        <strain evidence="3 5">SCRP249</strain>
        <strain evidence="2 7">SCRP324</strain>
        <strain evidence="4 6">SCRP333</strain>
    </source>
</reference>
<dbReference type="OrthoDB" id="10335516at2759"/>
<feature type="compositionally biased region" description="Polar residues" evidence="1">
    <location>
        <begin position="1"/>
        <end position="16"/>
    </location>
</feature>
<dbReference type="Proteomes" id="UP000429607">
    <property type="component" value="Unassembled WGS sequence"/>
</dbReference>
<dbReference type="AlphaFoldDB" id="A0A6A3M7L2"/>
<evidence type="ECO:0000313" key="3">
    <source>
        <dbReference type="EMBL" id="KAE9027929.1"/>
    </source>
</evidence>
<sequence length="54" mass="5667">MPLQSPSFATAASLQGGQAAPKLSGSFSLKRACLPRQWCESPPAALSPAPRRRS</sequence>
<dbReference type="EMBL" id="QXFV01000747">
    <property type="protein sequence ID" value="KAE9027929.1"/>
    <property type="molecule type" value="Genomic_DNA"/>
</dbReference>
<evidence type="ECO:0000313" key="5">
    <source>
        <dbReference type="Proteomes" id="UP000429607"/>
    </source>
</evidence>
<keyword evidence="6" id="KW-1185">Reference proteome</keyword>
<proteinExistence type="predicted"/>
<evidence type="ECO:0000313" key="2">
    <source>
        <dbReference type="EMBL" id="KAE9018717.1"/>
    </source>
</evidence>
<comment type="caution">
    <text evidence="3">The sequence shown here is derived from an EMBL/GenBank/DDBJ whole genome shotgun (WGS) entry which is preliminary data.</text>
</comment>
<evidence type="ECO:0000313" key="7">
    <source>
        <dbReference type="Proteomes" id="UP000435112"/>
    </source>
</evidence>
<dbReference type="Proteomes" id="UP000435112">
    <property type="component" value="Unassembled WGS sequence"/>
</dbReference>
<gene>
    <name evidence="3" type="ORF">PR001_g11857</name>
    <name evidence="2" type="ORF">PR002_g13026</name>
    <name evidence="4" type="ORF">PR003_g13387</name>
</gene>
<dbReference type="EMBL" id="QXFT01000844">
    <property type="protein sequence ID" value="KAE9334722.1"/>
    <property type="molecule type" value="Genomic_DNA"/>
</dbReference>
<evidence type="ECO:0000256" key="1">
    <source>
        <dbReference type="SAM" id="MobiDB-lite"/>
    </source>
</evidence>
<dbReference type="Proteomes" id="UP000434957">
    <property type="component" value="Unassembled WGS sequence"/>
</dbReference>
<dbReference type="EMBL" id="QXFU01000844">
    <property type="protein sequence ID" value="KAE9018717.1"/>
    <property type="molecule type" value="Genomic_DNA"/>
</dbReference>